<feature type="domain" description="Abortive phage infection protein C-terminal" evidence="1">
    <location>
        <begin position="234"/>
        <end position="419"/>
    </location>
</feature>
<dbReference type="EMBL" id="BK015256">
    <property type="protein sequence ID" value="DAD98206.1"/>
    <property type="molecule type" value="Genomic_DNA"/>
</dbReference>
<evidence type="ECO:0000313" key="2">
    <source>
        <dbReference type="EMBL" id="DAD98206.1"/>
    </source>
</evidence>
<reference evidence="2" key="1">
    <citation type="journal article" date="2021" name="Proc. Natl. Acad. Sci. U.S.A.">
        <title>A Catalog of Tens of Thousands of Viruses from Human Metagenomes Reveals Hidden Associations with Chronic Diseases.</title>
        <authorList>
            <person name="Tisza M.J."/>
            <person name="Buck C.B."/>
        </authorList>
    </citation>
    <scope>NUCLEOTIDE SEQUENCE</scope>
    <source>
        <strain evidence="2">CtiPM17</strain>
    </source>
</reference>
<dbReference type="InterPro" id="IPR018891">
    <property type="entry name" value="AIPR_C"/>
</dbReference>
<name>A0A8S5NTX9_9CAUD</name>
<sequence>MIDWDKELSKYQSLVEEYNKETVFCALTMSLYMDEPLTREFISDYVTDGSNDKKTDFLAITQDGDNTKHIYLAQSTYSAKKSKESAKANKASDLNTALSWMFSGNKSFVPEKLGVLMEDCITAINNSEVIEFHVLYTHNMPESIDVTLELNTIQNDLERRLEGKNVHVFAKELGTESLEKLYRNKRDNIRIFDDIEFPFELGFSQNSNDWNAEISVVDGKWLKLLYSKYGEELFSSNYRGFLGSSAKKKINNQIKSTAENTPKDFWAYNNGITILTNSIQKNGKKILLNGITIINGAQTTGCIGNLSEKLPLEEIKVLCKIISCNNPNKSSDIVKYTNTQNAITTWDRYSNDPHQQELKKQLENFHISYSLKRGSDVSSCDMGIETIALPLLAFRGNFYGAYAGKNNIFNKKELYNFAFDYSKGRHLILIEAISRCFDNYKKNVKSSLSVDAPKRKHDIYNLLSEIGFKAFYLYMFGELIEDIYDKKCDRKSVAIDNNTVNTFSLIEISAMFTGLTEKLVMSISNAFYRNNNSLRYREVIREEKLFEAWINDSKDYFTMQLDEISDIDKVRKILSIS</sequence>
<evidence type="ECO:0000259" key="1">
    <source>
        <dbReference type="Pfam" id="PF10592"/>
    </source>
</evidence>
<proteinExistence type="predicted"/>
<protein>
    <submittedName>
        <fullName evidence="2">AIPR protein</fullName>
    </submittedName>
</protein>
<organism evidence="2">
    <name type="scientific">Siphoviridae sp. ctiPM17</name>
    <dbReference type="NCBI Taxonomy" id="2825623"/>
    <lineage>
        <taxon>Viruses</taxon>
        <taxon>Duplodnaviria</taxon>
        <taxon>Heunggongvirae</taxon>
        <taxon>Uroviricota</taxon>
        <taxon>Caudoviricetes</taxon>
    </lineage>
</organism>
<accession>A0A8S5NTX9</accession>
<dbReference type="Pfam" id="PF10592">
    <property type="entry name" value="AIPR"/>
    <property type="match status" value="1"/>
</dbReference>